<feature type="transmembrane region" description="Helical" evidence="8">
    <location>
        <begin position="58"/>
        <end position="77"/>
    </location>
</feature>
<comment type="subcellular location">
    <subcellularLocation>
        <location evidence="1">Cell membrane</location>
        <topology evidence="1">Multi-pass membrane protein</topology>
    </subcellularLocation>
</comment>
<evidence type="ECO:0000256" key="4">
    <source>
        <dbReference type="ARBA" id="ARBA00022692"/>
    </source>
</evidence>
<dbReference type="Proteomes" id="UP000182347">
    <property type="component" value="Unassembled WGS sequence"/>
</dbReference>
<accession>A0A1G9SW14</accession>
<organism evidence="10 11">
    <name type="scientific">Sediminibacillus halophilus</name>
    <dbReference type="NCBI Taxonomy" id="482461"/>
    <lineage>
        <taxon>Bacteria</taxon>
        <taxon>Bacillati</taxon>
        <taxon>Bacillota</taxon>
        <taxon>Bacilli</taxon>
        <taxon>Bacillales</taxon>
        <taxon>Bacillaceae</taxon>
        <taxon>Sediminibacillus</taxon>
    </lineage>
</organism>
<feature type="domain" description="YetF C-terminal" evidence="9">
    <location>
        <begin position="80"/>
        <end position="172"/>
    </location>
</feature>
<sequence>MNLDFQFVFRSVILVLSGILLLRISGRKSISQMTLAQTVVMISIGSVIIQPIVERSVIRTIIVAAIFVFTLIVIEWLQLKFNVVEKFITGKSKIVIQNGQLEIKNLNKNRLTVDQLEMFLRQQGISNLSAIKTATIEPNGQLGYELKEDARPLTVGEFKKMIHPSMLNPAVMDSTQQPKQSSQQNLFEEITANHQTDHSKKLK</sequence>
<dbReference type="STRING" id="482461.SAMN05216244_2340"/>
<keyword evidence="11" id="KW-1185">Reference proteome</keyword>
<keyword evidence="4 8" id="KW-0812">Transmembrane</keyword>
<dbReference type="InterPro" id="IPR023090">
    <property type="entry name" value="UPF0702_alpha/beta_dom_sf"/>
</dbReference>
<evidence type="ECO:0000256" key="2">
    <source>
        <dbReference type="ARBA" id="ARBA00006448"/>
    </source>
</evidence>
<feature type="compositionally biased region" description="Polar residues" evidence="7">
    <location>
        <begin position="173"/>
        <end position="186"/>
    </location>
</feature>
<feature type="transmembrane region" description="Helical" evidence="8">
    <location>
        <begin position="6"/>
        <end position="22"/>
    </location>
</feature>
<evidence type="ECO:0000256" key="3">
    <source>
        <dbReference type="ARBA" id="ARBA00022475"/>
    </source>
</evidence>
<protein>
    <submittedName>
        <fullName evidence="10">Uncharacterized membrane protein YcaP, DUF421 family</fullName>
    </submittedName>
</protein>
<dbReference type="Pfam" id="PF04239">
    <property type="entry name" value="DUF421"/>
    <property type="match status" value="1"/>
</dbReference>
<dbReference type="AlphaFoldDB" id="A0A1G9SW14"/>
<dbReference type="RefSeq" id="WP_074599179.1">
    <property type="nucleotide sequence ID" value="NZ_FNHF01000003.1"/>
</dbReference>
<evidence type="ECO:0000256" key="7">
    <source>
        <dbReference type="SAM" id="MobiDB-lite"/>
    </source>
</evidence>
<comment type="similarity">
    <text evidence="2">Belongs to the UPF0702 family.</text>
</comment>
<keyword evidence="5 8" id="KW-1133">Transmembrane helix</keyword>
<reference evidence="11" key="1">
    <citation type="submission" date="2016-10" db="EMBL/GenBank/DDBJ databases">
        <authorList>
            <person name="Varghese N."/>
            <person name="Submissions S."/>
        </authorList>
    </citation>
    <scope>NUCLEOTIDE SEQUENCE [LARGE SCALE GENOMIC DNA]</scope>
    <source>
        <strain evidence="11">CGMCC 1.6199</strain>
    </source>
</reference>
<evidence type="ECO:0000259" key="9">
    <source>
        <dbReference type="Pfam" id="PF04239"/>
    </source>
</evidence>
<gene>
    <name evidence="10" type="ORF">SAMN05216244_2340</name>
</gene>
<keyword evidence="3" id="KW-1003">Cell membrane</keyword>
<evidence type="ECO:0000256" key="5">
    <source>
        <dbReference type="ARBA" id="ARBA00022989"/>
    </source>
</evidence>
<evidence type="ECO:0000313" key="11">
    <source>
        <dbReference type="Proteomes" id="UP000182347"/>
    </source>
</evidence>
<evidence type="ECO:0000256" key="1">
    <source>
        <dbReference type="ARBA" id="ARBA00004651"/>
    </source>
</evidence>
<dbReference type="OrthoDB" id="1796697at2"/>
<feature type="transmembrane region" description="Helical" evidence="8">
    <location>
        <begin position="34"/>
        <end position="52"/>
    </location>
</feature>
<dbReference type="PANTHER" id="PTHR34582">
    <property type="entry name" value="UPF0702 TRANSMEMBRANE PROTEIN YCAP"/>
    <property type="match status" value="1"/>
</dbReference>
<dbReference type="Gene3D" id="3.30.240.20">
    <property type="entry name" value="bsu07140 like domains"/>
    <property type="match status" value="1"/>
</dbReference>
<feature type="region of interest" description="Disordered" evidence="7">
    <location>
        <begin position="171"/>
        <end position="203"/>
    </location>
</feature>
<evidence type="ECO:0000313" key="10">
    <source>
        <dbReference type="EMBL" id="SDM39621.1"/>
    </source>
</evidence>
<dbReference type="EMBL" id="FNHF01000003">
    <property type="protein sequence ID" value="SDM39621.1"/>
    <property type="molecule type" value="Genomic_DNA"/>
</dbReference>
<keyword evidence="6 8" id="KW-0472">Membrane</keyword>
<dbReference type="InterPro" id="IPR007353">
    <property type="entry name" value="DUF421"/>
</dbReference>
<name>A0A1G9SW14_9BACI</name>
<evidence type="ECO:0000256" key="6">
    <source>
        <dbReference type="ARBA" id="ARBA00023136"/>
    </source>
</evidence>
<proteinExistence type="inferred from homology"/>
<dbReference type="PANTHER" id="PTHR34582:SF2">
    <property type="entry name" value="UPF0702 TRANSMEMBRANE PROTEIN YDFR"/>
    <property type="match status" value="1"/>
</dbReference>
<dbReference type="GO" id="GO:0005886">
    <property type="term" value="C:plasma membrane"/>
    <property type="evidence" value="ECO:0007669"/>
    <property type="project" value="UniProtKB-SubCell"/>
</dbReference>
<evidence type="ECO:0000256" key="8">
    <source>
        <dbReference type="SAM" id="Phobius"/>
    </source>
</evidence>